<protein>
    <recommendedName>
        <fullName evidence="2">C2H2-type domain-containing protein</fullName>
    </recommendedName>
</protein>
<reference evidence="3" key="1">
    <citation type="journal article" date="2020" name="bioRxiv">
        <title>Hybrid origin of Populus tomentosa Carr. identified through genome sequencing and phylogenomic analysis.</title>
        <authorList>
            <person name="An X."/>
            <person name="Gao K."/>
            <person name="Chen Z."/>
            <person name="Li J."/>
            <person name="Yang X."/>
            <person name="Yang X."/>
            <person name="Zhou J."/>
            <person name="Guo T."/>
            <person name="Zhao T."/>
            <person name="Huang S."/>
            <person name="Miao D."/>
            <person name="Khan W.U."/>
            <person name="Rao P."/>
            <person name="Ye M."/>
            <person name="Lei B."/>
            <person name="Liao W."/>
            <person name="Wang J."/>
            <person name="Ji L."/>
            <person name="Li Y."/>
            <person name="Guo B."/>
            <person name="Mustafa N.S."/>
            <person name="Li S."/>
            <person name="Yun Q."/>
            <person name="Keller S.R."/>
            <person name="Mao J."/>
            <person name="Zhang R."/>
            <person name="Strauss S.H."/>
        </authorList>
    </citation>
    <scope>NUCLEOTIDE SEQUENCE</scope>
    <source>
        <strain evidence="3">GM15</strain>
        <tissue evidence="3">Leaf</tissue>
    </source>
</reference>
<dbReference type="Pfam" id="PF23228">
    <property type="entry name" value="zf_PCFS4"/>
    <property type="match status" value="1"/>
</dbReference>
<dbReference type="OrthoDB" id="2129491at2759"/>
<organism evidence="3 4">
    <name type="scientific">Populus tomentosa</name>
    <name type="common">Chinese white poplar</name>
    <dbReference type="NCBI Taxonomy" id="118781"/>
    <lineage>
        <taxon>Eukaryota</taxon>
        <taxon>Viridiplantae</taxon>
        <taxon>Streptophyta</taxon>
        <taxon>Embryophyta</taxon>
        <taxon>Tracheophyta</taxon>
        <taxon>Spermatophyta</taxon>
        <taxon>Magnoliopsida</taxon>
        <taxon>eudicotyledons</taxon>
        <taxon>Gunneridae</taxon>
        <taxon>Pentapetalae</taxon>
        <taxon>rosids</taxon>
        <taxon>fabids</taxon>
        <taxon>Malpighiales</taxon>
        <taxon>Salicaceae</taxon>
        <taxon>Saliceae</taxon>
        <taxon>Populus</taxon>
    </lineage>
</organism>
<evidence type="ECO:0000259" key="2">
    <source>
        <dbReference type="PROSITE" id="PS00028"/>
    </source>
</evidence>
<evidence type="ECO:0000256" key="1">
    <source>
        <dbReference type="SAM" id="MobiDB-lite"/>
    </source>
</evidence>
<dbReference type="InterPro" id="IPR045154">
    <property type="entry name" value="PCF11-like"/>
</dbReference>
<gene>
    <name evidence="3" type="ORF">POTOM_027669</name>
</gene>
<dbReference type="PANTHER" id="PTHR15921">
    <property type="entry name" value="PRE-MRNA CLEAVAGE COMPLEX II"/>
    <property type="match status" value="1"/>
</dbReference>
<dbReference type="InterPro" id="IPR013087">
    <property type="entry name" value="Znf_C2H2_type"/>
</dbReference>
<feature type="region of interest" description="Disordered" evidence="1">
    <location>
        <begin position="1"/>
        <end position="79"/>
    </location>
</feature>
<dbReference type="GO" id="GO:0006369">
    <property type="term" value="P:termination of RNA polymerase II transcription"/>
    <property type="evidence" value="ECO:0007669"/>
    <property type="project" value="InterPro"/>
</dbReference>
<proteinExistence type="predicted"/>
<feature type="compositionally biased region" description="Basic and acidic residues" evidence="1">
    <location>
        <begin position="20"/>
        <end position="39"/>
    </location>
</feature>
<dbReference type="PROSITE" id="PS00028">
    <property type="entry name" value="ZINC_FINGER_C2H2_1"/>
    <property type="match status" value="1"/>
</dbReference>
<dbReference type="AlphaFoldDB" id="A0A8X8CW78"/>
<dbReference type="InterPro" id="IPR057242">
    <property type="entry name" value="PCFS4-like"/>
</dbReference>
<dbReference type="PANTHER" id="PTHR15921:SF12">
    <property type="entry name" value="POLYADENYLATION AND CLEAVAGE FACTOR HOMOLOG 4"/>
    <property type="match status" value="1"/>
</dbReference>
<dbReference type="Proteomes" id="UP000886885">
    <property type="component" value="Chromosome 7A"/>
</dbReference>
<feature type="domain" description="C2H2-type" evidence="2">
    <location>
        <begin position="605"/>
        <end position="625"/>
    </location>
</feature>
<name>A0A8X8CW78_POPTO</name>
<dbReference type="GO" id="GO:0003729">
    <property type="term" value="F:mRNA binding"/>
    <property type="evidence" value="ECO:0007669"/>
    <property type="project" value="InterPro"/>
</dbReference>
<dbReference type="GO" id="GO:0005849">
    <property type="term" value="C:mRNA cleavage factor complex"/>
    <property type="evidence" value="ECO:0007669"/>
    <property type="project" value="TreeGrafter"/>
</dbReference>
<dbReference type="GO" id="GO:0000993">
    <property type="term" value="F:RNA polymerase II complex binding"/>
    <property type="evidence" value="ECO:0007669"/>
    <property type="project" value="InterPro"/>
</dbReference>
<sequence>MEVLNSLQNVASQMRKRKLNKEQERKKLEAEKAKDEELSRKRKRREKRERIDAQPRTQSKQLSSLHHGPISRSRQLSSMHHGRNDIHAITMPSLVIVQAPSTWIIFFSDLSTTSALVAKTPEALSWQKLQQEVSLIGFLHCCIGFAPLCLVSVIGVDSLQIQVINMAAIFTTGTDLHYNPVPDSHKRSRTIYMNQQQQGGDYYHSNQRWFQVKKPRVDHYNSNNGVFNFGPKIQPFPQFEAKKVEFNNGVSGFNARVQDQKPRLNYNGISTLKSQDLSEFQTKRSEANNGVFVPNLQAWKPEANNSVFARPYSTVSKQFQGMKQRFYDGVSVPNPQFSQQFQGRSLEADRVVFKQNLPALQQIQANKPDFNNGVPIPNPALYNSKSLRSPVYSIPNPAIVKPMLNRNVTNMCLLNSPSQNSLVSSGLLTSPSFLQSNSLNDVKSISTNSESLAAPMHSGFFTKSNFFNNAVNNNGGFTPNPPVMQPNLVNQNAINLPLNSQDQVACVYSDLQTSLVGNGVISLAKHEVQSNNPNTARKFNCAPKLQETSNQLVDNECSGLINSLLNSLVKKEDDFSGGVVFDANQLKVRHESAIRSLYADMPRQCSTCGTRFKCQEDHREHMDWHVIRNRKARISKHQMQKQKQRISRMWFAGVDMWLAASAEVAAVSGFSKADAPVGKEKEDEDWVSSTDGNKVCALCREPFEELYSHEADDWILKGAVYLNAARKSVAESMDRSRLGPAVHAKCRPESKK</sequence>
<accession>A0A8X8CW78</accession>
<evidence type="ECO:0000313" key="3">
    <source>
        <dbReference type="EMBL" id="KAG6768740.1"/>
    </source>
</evidence>
<feature type="compositionally biased region" description="Polar residues" evidence="1">
    <location>
        <begin position="1"/>
        <end position="12"/>
    </location>
</feature>
<dbReference type="EMBL" id="JAAWWB010000013">
    <property type="protein sequence ID" value="KAG6768740.1"/>
    <property type="molecule type" value="Genomic_DNA"/>
</dbReference>
<keyword evidence="4" id="KW-1185">Reference proteome</keyword>
<comment type="caution">
    <text evidence="3">The sequence shown here is derived from an EMBL/GenBank/DDBJ whole genome shotgun (WGS) entry which is preliminary data.</text>
</comment>
<evidence type="ECO:0000313" key="4">
    <source>
        <dbReference type="Proteomes" id="UP000886885"/>
    </source>
</evidence>
<feature type="compositionally biased region" description="Polar residues" evidence="1">
    <location>
        <begin position="55"/>
        <end position="64"/>
    </location>
</feature>
<dbReference type="GO" id="GO:0005737">
    <property type="term" value="C:cytoplasm"/>
    <property type="evidence" value="ECO:0007669"/>
    <property type="project" value="TreeGrafter"/>
</dbReference>
<dbReference type="GO" id="GO:0031124">
    <property type="term" value="P:mRNA 3'-end processing"/>
    <property type="evidence" value="ECO:0007669"/>
    <property type="project" value="InterPro"/>
</dbReference>